<evidence type="ECO:0000313" key="4">
    <source>
        <dbReference type="Proteomes" id="UP000263642"/>
    </source>
</evidence>
<dbReference type="GO" id="GO:0016094">
    <property type="term" value="P:polyprenol biosynthetic process"/>
    <property type="evidence" value="ECO:0007669"/>
    <property type="project" value="TreeGrafter"/>
</dbReference>
<feature type="binding site" evidence="2">
    <location>
        <position position="219"/>
    </location>
    <ligand>
        <name>Mg(2+)</name>
        <dbReference type="ChEBI" id="CHEBI:18420"/>
    </ligand>
</feature>
<organism evidence="3 4">
    <name type="scientific">Gimesia maris</name>
    <dbReference type="NCBI Taxonomy" id="122"/>
    <lineage>
        <taxon>Bacteria</taxon>
        <taxon>Pseudomonadati</taxon>
        <taxon>Planctomycetota</taxon>
        <taxon>Planctomycetia</taxon>
        <taxon>Planctomycetales</taxon>
        <taxon>Planctomycetaceae</taxon>
        <taxon>Gimesia</taxon>
    </lineage>
</organism>
<evidence type="ECO:0000256" key="2">
    <source>
        <dbReference type="HAMAP-Rule" id="MF_01139"/>
    </source>
</evidence>
<feature type="binding site" evidence="2">
    <location>
        <position position="32"/>
    </location>
    <ligand>
        <name>Mg(2+)</name>
        <dbReference type="ChEBI" id="CHEBI:18420"/>
    </ligand>
</feature>
<feature type="binding site" evidence="2">
    <location>
        <begin position="206"/>
        <end position="208"/>
    </location>
    <ligand>
        <name>substrate</name>
    </ligand>
</feature>
<keyword evidence="2" id="KW-0479">Metal-binding</keyword>
<feature type="binding site" evidence="2">
    <location>
        <begin position="33"/>
        <end position="36"/>
    </location>
    <ligand>
        <name>substrate</name>
    </ligand>
</feature>
<dbReference type="SUPFAM" id="SSF64005">
    <property type="entry name" value="Undecaprenyl diphosphate synthase"/>
    <property type="match status" value="1"/>
</dbReference>
<dbReference type="AlphaFoldDB" id="A0A3D3R7N4"/>
<dbReference type="Gene3D" id="3.40.1180.10">
    <property type="entry name" value="Decaprenyl diphosphate synthase-like"/>
    <property type="match status" value="1"/>
</dbReference>
<dbReference type="HAMAP" id="MF_01139">
    <property type="entry name" value="ISPT"/>
    <property type="match status" value="1"/>
</dbReference>
<dbReference type="InterPro" id="IPR001441">
    <property type="entry name" value="UPP_synth-like"/>
</dbReference>
<comment type="cofactor">
    <cofactor evidence="2">
        <name>Mg(2+)</name>
        <dbReference type="ChEBI" id="CHEBI:18420"/>
    </cofactor>
    <text evidence="2">Binds 2 magnesium ions per subunit.</text>
</comment>
<dbReference type="EMBL" id="DQAY01000107">
    <property type="protein sequence ID" value="HCO24779.1"/>
    <property type="molecule type" value="Genomic_DNA"/>
</dbReference>
<dbReference type="GO" id="GO:0045547">
    <property type="term" value="F:ditrans,polycis-polyprenyl diphosphate synthase [(2E,6E)-farnesyl diphosphate specific] activity"/>
    <property type="evidence" value="ECO:0007669"/>
    <property type="project" value="TreeGrafter"/>
</dbReference>
<gene>
    <name evidence="3" type="ORF">DIT97_17775</name>
</gene>
<name>A0A3D3R7N4_9PLAN</name>
<feature type="binding site" evidence="2">
    <location>
        <begin position="77"/>
        <end position="79"/>
    </location>
    <ligand>
        <name>substrate</name>
    </ligand>
</feature>
<evidence type="ECO:0000313" key="3">
    <source>
        <dbReference type="EMBL" id="HCO24779.1"/>
    </source>
</evidence>
<dbReference type="FunFam" id="3.40.1180.10:FF:000001">
    <property type="entry name" value="(2E,6E)-farnesyl-diphosphate-specific ditrans,polycis-undecaprenyl-diphosphate synthase"/>
    <property type="match status" value="1"/>
</dbReference>
<reference evidence="3 4" key="1">
    <citation type="journal article" date="2018" name="Nat. Biotechnol.">
        <title>A standardized bacterial taxonomy based on genome phylogeny substantially revises the tree of life.</title>
        <authorList>
            <person name="Parks D.H."/>
            <person name="Chuvochina M."/>
            <person name="Waite D.W."/>
            <person name="Rinke C."/>
            <person name="Skarshewski A."/>
            <person name="Chaumeil P.A."/>
            <person name="Hugenholtz P."/>
        </authorList>
    </citation>
    <scope>NUCLEOTIDE SEQUENCE [LARGE SCALE GENOMIC DNA]</scope>
    <source>
        <strain evidence="3">UBA9375</strain>
    </source>
</reference>
<comment type="function">
    <text evidence="2">Catalyzes the condensation of isopentenyl diphosphate (IPP) with allylic pyrophosphates generating different type of terpenoids.</text>
</comment>
<dbReference type="PANTHER" id="PTHR10291">
    <property type="entry name" value="DEHYDRODOLICHYL DIPHOSPHATE SYNTHASE FAMILY MEMBER"/>
    <property type="match status" value="1"/>
</dbReference>
<dbReference type="InterPro" id="IPR018520">
    <property type="entry name" value="UPP_synth-like_CS"/>
</dbReference>
<dbReference type="PROSITE" id="PS01066">
    <property type="entry name" value="UPP_SYNTHASE"/>
    <property type="match status" value="1"/>
</dbReference>
<feature type="binding site" evidence="2">
    <location>
        <position position="81"/>
    </location>
    <ligand>
        <name>substrate</name>
    </ligand>
</feature>
<dbReference type="PANTHER" id="PTHR10291:SF0">
    <property type="entry name" value="DEHYDRODOLICHYL DIPHOSPHATE SYNTHASE 2"/>
    <property type="match status" value="1"/>
</dbReference>
<feature type="binding site" evidence="2">
    <location>
        <position position="200"/>
    </location>
    <ligand>
        <name>substrate</name>
    </ligand>
</feature>
<accession>A0A3D3R7N4</accession>
<dbReference type="NCBIfam" id="NF011405">
    <property type="entry name" value="PRK14830.1"/>
    <property type="match status" value="1"/>
</dbReference>
<feature type="binding site" evidence="2">
    <location>
        <position position="45"/>
    </location>
    <ligand>
        <name>substrate</name>
    </ligand>
</feature>
<keyword evidence="2" id="KW-0460">Magnesium</keyword>
<dbReference type="NCBIfam" id="TIGR00055">
    <property type="entry name" value="uppS"/>
    <property type="match status" value="1"/>
</dbReference>
<comment type="similarity">
    <text evidence="2">Belongs to the UPP synthase family.</text>
</comment>
<comment type="caution">
    <text evidence="3">The sequence shown here is derived from an EMBL/GenBank/DDBJ whole genome shotgun (WGS) entry which is preliminary data.</text>
</comment>
<evidence type="ECO:0000256" key="1">
    <source>
        <dbReference type="ARBA" id="ARBA00022679"/>
    </source>
</evidence>
<feature type="active site" description="Proton acceptor" evidence="2">
    <location>
        <position position="80"/>
    </location>
</feature>
<feature type="binding site" evidence="2">
    <location>
        <position position="83"/>
    </location>
    <ligand>
        <name>substrate</name>
    </ligand>
</feature>
<dbReference type="EC" id="2.5.1.-" evidence="2"/>
<dbReference type="GO" id="GO:0000287">
    <property type="term" value="F:magnesium ion binding"/>
    <property type="evidence" value="ECO:0007669"/>
    <property type="project" value="UniProtKB-UniRule"/>
</dbReference>
<proteinExistence type="inferred from homology"/>
<protein>
    <recommendedName>
        <fullName evidence="2">Isoprenyl transferase</fullName>
        <ecNumber evidence="2">2.5.1.-</ecNumber>
    </recommendedName>
</protein>
<dbReference type="CDD" id="cd00475">
    <property type="entry name" value="Cis_IPPS"/>
    <property type="match status" value="1"/>
</dbReference>
<dbReference type="Proteomes" id="UP000263642">
    <property type="component" value="Unassembled WGS sequence"/>
</dbReference>
<sequence length="254" mass="29135">MRLIVPAISEQDGESLGLESQQLPRHIAIIMDGNGRWASRRGFPRIEGHRQGVNSVRTVVEESTRLEIEQLTLYCLSSENWKRPALELNLLMQLLKKFVIGEREEIMRQNIRFTTIGRRDDLPRDVLIEVDKTIRESQDNTGMQLCLALNYGSRSEIVDAVKSIVADVEQGNLKPEAINEEVISAHLYTSGMPDPDLVIRTAGEMRVSNFLLWQISYAELWVTETYWPDFKVADYWQALRDFAARDRRFGGLKG</sequence>
<dbReference type="Pfam" id="PF01255">
    <property type="entry name" value="Prenyltransf"/>
    <property type="match status" value="1"/>
</dbReference>
<feature type="binding site" evidence="2">
    <location>
        <position position="37"/>
    </location>
    <ligand>
        <name>substrate</name>
    </ligand>
</feature>
<comment type="subunit">
    <text evidence="2">Homodimer.</text>
</comment>
<feature type="active site" evidence="2">
    <location>
        <position position="32"/>
    </location>
</feature>
<dbReference type="InterPro" id="IPR036424">
    <property type="entry name" value="UPP_synth-like_sf"/>
</dbReference>
<feature type="binding site" evidence="2">
    <location>
        <position position="49"/>
    </location>
    <ligand>
        <name>substrate</name>
    </ligand>
</feature>
<keyword evidence="1 2" id="KW-0808">Transferase</keyword>